<dbReference type="PANTHER" id="PTHR37489">
    <property type="entry name" value="DUF3500 DOMAIN-CONTAINING PROTEIN"/>
    <property type="match status" value="1"/>
</dbReference>
<dbReference type="Proteomes" id="UP001595805">
    <property type="component" value="Unassembled WGS sequence"/>
</dbReference>
<sequence>MKKLIYALLPTLLLLSFIFMKMKKDPAKDFLNSLSPELLQKAQLEFDHSEKTNWHFVPSSMYQREGVSLKELNNNQREALQSLFKTYLSKSGVEKIEQIMGLEAVLRSMSGDSVMRDPGAYYVSFYGDPSGDSPWAWSFEGHHISLNFTIVGDEVVATPRFFGSNPATIPSGPREGERTLKMEEDLGFELINSMNSDQLEIAIFQEEPMREITTRNIPKADPLDPVGITYSSLNPQQKKTLIKIIDEYLSALPKALSNKKRRQVEDEGMEHLRFGWVGAREKGSAHYYRIQGLSFLLEFDNSQSGANHIHTVWRDFDGDFGRDLILEHYANSDHH</sequence>
<dbReference type="EMBL" id="JBHRZS010000006">
    <property type="protein sequence ID" value="MFC3879984.1"/>
    <property type="molecule type" value="Genomic_DNA"/>
</dbReference>
<dbReference type="Pfam" id="PF12006">
    <property type="entry name" value="DUF3500"/>
    <property type="match status" value="1"/>
</dbReference>
<dbReference type="PANTHER" id="PTHR37489:SF1">
    <property type="entry name" value="DUF3500 DOMAIN-CONTAINING PROTEIN"/>
    <property type="match status" value="1"/>
</dbReference>
<comment type="caution">
    <text evidence="1">The sequence shown here is derived from an EMBL/GenBank/DDBJ whole genome shotgun (WGS) entry which is preliminary data.</text>
</comment>
<organism evidence="1 2">
    <name type="scientific">Algoriphagus namhaensis</name>
    <dbReference type="NCBI Taxonomy" id="915353"/>
    <lineage>
        <taxon>Bacteria</taxon>
        <taxon>Pseudomonadati</taxon>
        <taxon>Bacteroidota</taxon>
        <taxon>Cytophagia</taxon>
        <taxon>Cytophagales</taxon>
        <taxon>Cyclobacteriaceae</taxon>
        <taxon>Algoriphagus</taxon>
    </lineage>
</organism>
<reference evidence="2" key="1">
    <citation type="journal article" date="2019" name="Int. J. Syst. Evol. Microbiol.">
        <title>The Global Catalogue of Microorganisms (GCM) 10K type strain sequencing project: providing services to taxonomists for standard genome sequencing and annotation.</title>
        <authorList>
            <consortium name="The Broad Institute Genomics Platform"/>
            <consortium name="The Broad Institute Genome Sequencing Center for Infectious Disease"/>
            <person name="Wu L."/>
            <person name="Ma J."/>
        </authorList>
    </citation>
    <scope>NUCLEOTIDE SEQUENCE [LARGE SCALE GENOMIC DNA]</scope>
    <source>
        <strain evidence="2">CCUG 60523</strain>
    </source>
</reference>
<proteinExistence type="predicted"/>
<keyword evidence="2" id="KW-1185">Reference proteome</keyword>
<evidence type="ECO:0000313" key="2">
    <source>
        <dbReference type="Proteomes" id="UP001595805"/>
    </source>
</evidence>
<dbReference type="InterPro" id="IPR021889">
    <property type="entry name" value="DUF3500"/>
</dbReference>
<name>A0ABV8ARR6_9BACT</name>
<accession>A0ABV8ARR6</accession>
<dbReference type="RefSeq" id="WP_377904926.1">
    <property type="nucleotide sequence ID" value="NZ_JBHRZS010000006.1"/>
</dbReference>
<gene>
    <name evidence="1" type="ORF">ACFOSV_07350</name>
</gene>
<protein>
    <submittedName>
        <fullName evidence="1">DUF3500 domain-containing protein</fullName>
    </submittedName>
</protein>
<evidence type="ECO:0000313" key="1">
    <source>
        <dbReference type="EMBL" id="MFC3879984.1"/>
    </source>
</evidence>